<dbReference type="Proteomes" id="UP000237752">
    <property type="component" value="Unassembled WGS sequence"/>
</dbReference>
<dbReference type="InterPro" id="IPR036388">
    <property type="entry name" value="WH-like_DNA-bd_sf"/>
</dbReference>
<dbReference type="InterPro" id="IPR014757">
    <property type="entry name" value="Tscrpt_reg_IclR_C"/>
</dbReference>
<evidence type="ECO:0000259" key="4">
    <source>
        <dbReference type="PROSITE" id="PS51077"/>
    </source>
</evidence>
<dbReference type="InterPro" id="IPR036390">
    <property type="entry name" value="WH_DNA-bd_sf"/>
</dbReference>
<dbReference type="PROSITE" id="PS51077">
    <property type="entry name" value="HTH_ICLR"/>
    <property type="match status" value="1"/>
</dbReference>
<reference evidence="6 7" key="1">
    <citation type="submission" date="2018-03" db="EMBL/GenBank/DDBJ databases">
        <title>Genomic Encyclopedia of Archaeal and Bacterial Type Strains, Phase II (KMG-II): from individual species to whole genera.</title>
        <authorList>
            <person name="Goeker M."/>
        </authorList>
    </citation>
    <scope>NUCLEOTIDE SEQUENCE [LARGE SCALE GENOMIC DNA]</scope>
    <source>
        <strain evidence="6 7">DSM 100065</strain>
    </source>
</reference>
<evidence type="ECO:0000313" key="6">
    <source>
        <dbReference type="EMBL" id="PRZ42330.1"/>
    </source>
</evidence>
<dbReference type="InterPro" id="IPR029016">
    <property type="entry name" value="GAF-like_dom_sf"/>
</dbReference>
<evidence type="ECO:0000256" key="2">
    <source>
        <dbReference type="ARBA" id="ARBA00023125"/>
    </source>
</evidence>
<feature type="domain" description="HTH iclR-type" evidence="4">
    <location>
        <begin position="3"/>
        <end position="63"/>
    </location>
</feature>
<dbReference type="SUPFAM" id="SSF55781">
    <property type="entry name" value="GAF domain-like"/>
    <property type="match status" value="1"/>
</dbReference>
<dbReference type="PROSITE" id="PS51078">
    <property type="entry name" value="ICLR_ED"/>
    <property type="match status" value="1"/>
</dbReference>
<dbReference type="AlphaFoldDB" id="A0A2T1A145"/>
<dbReference type="GO" id="GO:0045892">
    <property type="term" value="P:negative regulation of DNA-templated transcription"/>
    <property type="evidence" value="ECO:0007669"/>
    <property type="project" value="TreeGrafter"/>
</dbReference>
<dbReference type="InterPro" id="IPR050707">
    <property type="entry name" value="HTH_MetabolicPath_Reg"/>
</dbReference>
<accession>A0A2T1A145</accession>
<dbReference type="OrthoDB" id="60629at2"/>
<gene>
    <name evidence="6" type="ORF">CLV47_106202</name>
</gene>
<proteinExistence type="predicted"/>
<evidence type="ECO:0000256" key="1">
    <source>
        <dbReference type="ARBA" id="ARBA00023015"/>
    </source>
</evidence>
<dbReference type="InterPro" id="IPR005471">
    <property type="entry name" value="Tscrpt_reg_IclR_N"/>
</dbReference>
<evidence type="ECO:0000313" key="7">
    <source>
        <dbReference type="Proteomes" id="UP000237752"/>
    </source>
</evidence>
<dbReference type="GO" id="GO:0003677">
    <property type="term" value="F:DNA binding"/>
    <property type="evidence" value="ECO:0007669"/>
    <property type="project" value="UniProtKB-KW"/>
</dbReference>
<evidence type="ECO:0000259" key="5">
    <source>
        <dbReference type="PROSITE" id="PS51078"/>
    </source>
</evidence>
<dbReference type="SMART" id="SM00346">
    <property type="entry name" value="HTH_ICLR"/>
    <property type="match status" value="1"/>
</dbReference>
<dbReference type="GO" id="GO:0003700">
    <property type="term" value="F:DNA-binding transcription factor activity"/>
    <property type="evidence" value="ECO:0007669"/>
    <property type="project" value="TreeGrafter"/>
</dbReference>
<dbReference type="SUPFAM" id="SSF46785">
    <property type="entry name" value="Winged helix' DNA-binding domain"/>
    <property type="match status" value="1"/>
</dbReference>
<keyword evidence="7" id="KW-1185">Reference proteome</keyword>
<dbReference type="PANTHER" id="PTHR30136">
    <property type="entry name" value="HELIX-TURN-HELIX TRANSCRIPTIONAL REGULATOR, ICLR FAMILY"/>
    <property type="match status" value="1"/>
</dbReference>
<keyword evidence="3" id="KW-0804">Transcription</keyword>
<organism evidence="6 7">
    <name type="scientific">Antricoccus suffuscus</name>
    <dbReference type="NCBI Taxonomy" id="1629062"/>
    <lineage>
        <taxon>Bacteria</taxon>
        <taxon>Bacillati</taxon>
        <taxon>Actinomycetota</taxon>
        <taxon>Actinomycetes</taxon>
        <taxon>Geodermatophilales</taxon>
        <taxon>Antricoccaceae</taxon>
        <taxon>Antricoccus</taxon>
    </lineage>
</organism>
<feature type="domain" description="IclR-ED" evidence="5">
    <location>
        <begin position="64"/>
        <end position="245"/>
    </location>
</feature>
<dbReference type="PANTHER" id="PTHR30136:SF24">
    <property type="entry name" value="HTH-TYPE TRANSCRIPTIONAL REPRESSOR ALLR"/>
    <property type="match status" value="1"/>
</dbReference>
<keyword evidence="2" id="KW-0238">DNA-binding</keyword>
<dbReference type="Gene3D" id="1.10.10.10">
    <property type="entry name" value="Winged helix-like DNA-binding domain superfamily/Winged helix DNA-binding domain"/>
    <property type="match status" value="1"/>
</dbReference>
<keyword evidence="1" id="KW-0805">Transcription regulation</keyword>
<comment type="caution">
    <text evidence="6">The sequence shown here is derived from an EMBL/GenBank/DDBJ whole genome shotgun (WGS) entry which is preliminary data.</text>
</comment>
<protein>
    <submittedName>
        <fullName evidence="6">IclR family transcriptional regulator</fullName>
    </submittedName>
</protein>
<name>A0A2T1A145_9ACTN</name>
<dbReference type="EMBL" id="PVUE01000006">
    <property type="protein sequence ID" value="PRZ42330.1"/>
    <property type="molecule type" value="Genomic_DNA"/>
</dbReference>
<dbReference type="Pfam" id="PF01614">
    <property type="entry name" value="IclR_C"/>
    <property type="match status" value="1"/>
</dbReference>
<dbReference type="Gene3D" id="3.30.450.40">
    <property type="match status" value="1"/>
</dbReference>
<dbReference type="RefSeq" id="WP_106348820.1">
    <property type="nucleotide sequence ID" value="NZ_PVUE01000006.1"/>
</dbReference>
<evidence type="ECO:0000256" key="3">
    <source>
        <dbReference type="ARBA" id="ARBA00023163"/>
    </source>
</evidence>
<sequence>MKADRLSRIFAVIRLIASSPQTMSVSEVSRALKMPISSTHDLLRTLVELRQIDSVDGQYGIGPEAIALSAQVLDGVSVHVAARRHLIALTERTGEAVYLAVPSGQQLIYVDRYLGARRVSIHIRLGEPLYLHSTSAGKLFAALDPGFRRKLFQVRRPRLTGQTIVDDDKLSAELAGIARARLSITRGESFLGILGLAVPVWGSDGTLVAAIHVSTSEASVDDKRMAAVVSAMREVATGLMTDIGGLAPSEPVGVAPPGI</sequence>
<dbReference type="Pfam" id="PF09339">
    <property type="entry name" value="HTH_IclR"/>
    <property type="match status" value="1"/>
</dbReference>